<name>A0A938XW39_9FIRM</name>
<reference evidence="2" key="1">
    <citation type="submission" date="2021-01" db="EMBL/GenBank/DDBJ databases">
        <title>Genomic Encyclopedia of Type Strains, Phase IV (KMG-IV): sequencing the most valuable type-strain genomes for metagenomic binning, comparative biology and taxonomic classification.</title>
        <authorList>
            <person name="Goeker M."/>
        </authorList>
    </citation>
    <scope>NUCLEOTIDE SEQUENCE</scope>
    <source>
        <strain evidence="2">DSM 23230</strain>
    </source>
</reference>
<proteinExistence type="predicted"/>
<dbReference type="PIRSF" id="PIRSF004923">
    <property type="entry name" value="RseC"/>
    <property type="match status" value="1"/>
</dbReference>
<feature type="transmembrane region" description="Helical" evidence="1">
    <location>
        <begin position="94"/>
        <end position="111"/>
    </location>
</feature>
<dbReference type="AlphaFoldDB" id="A0A938XW39"/>
<dbReference type="Pfam" id="PF04246">
    <property type="entry name" value="RseC_MucC"/>
    <property type="match status" value="1"/>
</dbReference>
<evidence type="ECO:0000313" key="3">
    <source>
        <dbReference type="Proteomes" id="UP000774000"/>
    </source>
</evidence>
<dbReference type="PANTHER" id="PTHR35867:SF1">
    <property type="entry name" value="PROTEIN RSEC"/>
    <property type="match status" value="1"/>
</dbReference>
<gene>
    <name evidence="2" type="ORF">JOC47_002217</name>
</gene>
<comment type="caution">
    <text evidence="2">The sequence shown here is derived from an EMBL/GenBank/DDBJ whole genome shotgun (WGS) entry which is preliminary data.</text>
</comment>
<dbReference type="PANTHER" id="PTHR35867">
    <property type="entry name" value="PROTEIN RSEC"/>
    <property type="match status" value="1"/>
</dbReference>
<sequence>MKQYARVISKPDSEQVKVMVQKHSACGKCGKCSSDDNLVLTLDNTLNVDIGDVVTIEMKGSSILGAAVLVYFLPLLALIVGYIGAGYLGMQTEVTRIALGGLLFALSFLIARKVGEEKEKDYRAEMQEVVN</sequence>
<evidence type="ECO:0000313" key="2">
    <source>
        <dbReference type="EMBL" id="MBM7557351.1"/>
    </source>
</evidence>
<dbReference type="Proteomes" id="UP000774000">
    <property type="component" value="Unassembled WGS sequence"/>
</dbReference>
<dbReference type="InterPro" id="IPR026268">
    <property type="entry name" value="RseC"/>
</dbReference>
<keyword evidence="3" id="KW-1185">Reference proteome</keyword>
<evidence type="ECO:0000256" key="1">
    <source>
        <dbReference type="SAM" id="Phobius"/>
    </source>
</evidence>
<dbReference type="InterPro" id="IPR007359">
    <property type="entry name" value="SigmaE_reg_RseC_MucC"/>
</dbReference>
<dbReference type="EMBL" id="JAFBDQ010000011">
    <property type="protein sequence ID" value="MBM7557351.1"/>
    <property type="molecule type" value="Genomic_DNA"/>
</dbReference>
<feature type="transmembrane region" description="Helical" evidence="1">
    <location>
        <begin position="63"/>
        <end position="88"/>
    </location>
</feature>
<keyword evidence="1" id="KW-0472">Membrane</keyword>
<accession>A0A938XW39</accession>
<protein>
    <submittedName>
        <fullName evidence="2">Sigma-E factor negative regulatory protein RseC</fullName>
    </submittedName>
</protein>
<keyword evidence="1" id="KW-1133">Transmembrane helix</keyword>
<organism evidence="2 3">
    <name type="scientific">Halanaerobacter jeridensis</name>
    <dbReference type="NCBI Taxonomy" id="706427"/>
    <lineage>
        <taxon>Bacteria</taxon>
        <taxon>Bacillati</taxon>
        <taxon>Bacillota</taxon>
        <taxon>Clostridia</taxon>
        <taxon>Halanaerobiales</taxon>
        <taxon>Halobacteroidaceae</taxon>
        <taxon>Halanaerobacter</taxon>
    </lineage>
</organism>
<dbReference type="RefSeq" id="WP_204702106.1">
    <property type="nucleotide sequence ID" value="NZ_JAFBDQ010000011.1"/>
</dbReference>
<keyword evidence="1" id="KW-0812">Transmembrane</keyword>